<dbReference type="AlphaFoldDB" id="A0A6P6RXC8"/>
<evidence type="ECO:0000256" key="3">
    <source>
        <dbReference type="ARBA" id="ARBA00023242"/>
    </source>
</evidence>
<keyword evidence="3" id="KW-0539">Nucleus</keyword>
<sequence length="98" mass="10949">MSNKADSMDGGKAAFRKYLEEHGVIRQLTRVLVGLYEAPERPLNALDYIKCHLGAPTSVEVEALRSEVQNLTRENATLKGKVENLQQEIAVLQRELAD</sequence>
<evidence type="ECO:0000256" key="4">
    <source>
        <dbReference type="SAM" id="Coils"/>
    </source>
</evidence>
<feature type="coiled-coil region" evidence="4">
    <location>
        <begin position="61"/>
        <end position="95"/>
    </location>
</feature>
<dbReference type="RefSeq" id="XP_026192551.1">
    <property type="nucleotide sequence ID" value="XM_026336766.1"/>
</dbReference>
<keyword evidence="4" id="KW-0175">Coiled coil</keyword>
<dbReference type="GO" id="GO:0005634">
    <property type="term" value="C:nucleus"/>
    <property type="evidence" value="ECO:0007669"/>
    <property type="project" value="UniProtKB-SubCell"/>
</dbReference>
<proteinExistence type="inferred from homology"/>
<dbReference type="Proteomes" id="UP000515125">
    <property type="component" value="Unplaced"/>
</dbReference>
<comment type="similarity">
    <text evidence="2">Belongs to the AMY1 family.</text>
</comment>
<dbReference type="PANTHER" id="PTHR13168:SF0">
    <property type="entry name" value="C-MYC-BINDING PROTEIN"/>
    <property type="match status" value="1"/>
</dbReference>
<gene>
    <name evidence="6" type="primary">LOC113147165</name>
</gene>
<dbReference type="GO" id="GO:0003713">
    <property type="term" value="F:transcription coactivator activity"/>
    <property type="evidence" value="ECO:0007669"/>
    <property type="project" value="InterPro"/>
</dbReference>
<comment type="subcellular location">
    <subcellularLocation>
        <location evidence="1">Nucleus</location>
    </subcellularLocation>
</comment>
<dbReference type="PANTHER" id="PTHR13168">
    <property type="entry name" value="ASSOCIATE OF C-MYC AMY-1"/>
    <property type="match status" value="1"/>
</dbReference>
<evidence type="ECO:0000256" key="1">
    <source>
        <dbReference type="ARBA" id="ARBA00004123"/>
    </source>
</evidence>
<evidence type="ECO:0000256" key="2">
    <source>
        <dbReference type="ARBA" id="ARBA00009389"/>
    </source>
</evidence>
<dbReference type="InterPro" id="IPR026060">
    <property type="entry name" value="AMY1"/>
</dbReference>
<dbReference type="GeneID" id="113147165"/>
<dbReference type="OrthoDB" id="524165at2759"/>
<organism evidence="5 6">
    <name type="scientific">Cyclospora cayetanensis</name>
    <dbReference type="NCBI Taxonomy" id="88456"/>
    <lineage>
        <taxon>Eukaryota</taxon>
        <taxon>Sar</taxon>
        <taxon>Alveolata</taxon>
        <taxon>Apicomplexa</taxon>
        <taxon>Conoidasida</taxon>
        <taxon>Coccidia</taxon>
        <taxon>Eucoccidiorida</taxon>
        <taxon>Eimeriorina</taxon>
        <taxon>Eimeriidae</taxon>
        <taxon>Cyclospora</taxon>
    </lineage>
</organism>
<accession>A0A6P6RXC8</accession>
<keyword evidence="5" id="KW-1185">Reference proteome</keyword>
<evidence type="ECO:0000313" key="5">
    <source>
        <dbReference type="Proteomes" id="UP000515125"/>
    </source>
</evidence>
<evidence type="ECO:0000313" key="6">
    <source>
        <dbReference type="RefSeq" id="XP_026192551.1"/>
    </source>
</evidence>
<name>A0A6P6RXC8_9EIME</name>
<dbReference type="Gene3D" id="6.10.250.1060">
    <property type="match status" value="1"/>
</dbReference>
<dbReference type="PRINTS" id="PR02028">
    <property type="entry name" value="CMYCBINDINGP"/>
</dbReference>
<reference evidence="6" key="1">
    <citation type="submission" date="2025-08" db="UniProtKB">
        <authorList>
            <consortium name="RefSeq"/>
        </authorList>
    </citation>
    <scope>IDENTIFICATION</scope>
</reference>
<protein>
    <submittedName>
        <fullName evidence="6">c-Myc-binding protein homolog</fullName>
    </submittedName>
</protein>